<sequence>MDVLRCKTPSMIRKEIYVYLLAYNLLRGLMWSAGTTYATPPLRLSLQGTRHHLNNFIPELCLTSNRLNLNFCREGLKRLFIK</sequence>
<dbReference type="EMBL" id="CP024785">
    <property type="protein sequence ID" value="AUB42388.1"/>
    <property type="molecule type" value="Genomic_DNA"/>
</dbReference>
<gene>
    <name evidence="2" type="ORF">COO91_08516</name>
</gene>
<feature type="transmembrane region" description="Helical" evidence="1">
    <location>
        <begin position="16"/>
        <end position="34"/>
    </location>
</feature>
<evidence type="ECO:0000256" key="1">
    <source>
        <dbReference type="SAM" id="Phobius"/>
    </source>
</evidence>
<keyword evidence="1" id="KW-1133">Transmembrane helix</keyword>
<accession>A0A2K8T3T9</accession>
<dbReference type="AlphaFoldDB" id="A0A2K8T3T9"/>
<protein>
    <submittedName>
        <fullName evidence="2">IS4 transposase</fullName>
    </submittedName>
</protein>
<name>A0A2K8T3T9_9NOSO</name>
<keyword evidence="1" id="KW-0812">Transmembrane</keyword>
<dbReference type="KEGG" id="nfl:COO91_08516"/>
<keyword evidence="3" id="KW-1185">Reference proteome</keyword>
<dbReference type="Proteomes" id="UP000232003">
    <property type="component" value="Chromosome"/>
</dbReference>
<evidence type="ECO:0000313" key="2">
    <source>
        <dbReference type="EMBL" id="AUB42388.1"/>
    </source>
</evidence>
<reference evidence="2 3" key="1">
    <citation type="submission" date="2017-11" db="EMBL/GenBank/DDBJ databases">
        <title>Complete genome of a free-living desiccation-tolerant cyanobacterium and its photosynthetic adaptation to extreme terrestrial habitat.</title>
        <authorList>
            <person name="Shang J."/>
        </authorList>
    </citation>
    <scope>NUCLEOTIDE SEQUENCE [LARGE SCALE GENOMIC DNA]</scope>
    <source>
        <strain evidence="2 3">CCNUN1</strain>
    </source>
</reference>
<keyword evidence="1" id="KW-0472">Membrane</keyword>
<evidence type="ECO:0000313" key="3">
    <source>
        <dbReference type="Proteomes" id="UP000232003"/>
    </source>
</evidence>
<organism evidence="2 3">
    <name type="scientific">Nostoc flagelliforme CCNUN1</name>
    <dbReference type="NCBI Taxonomy" id="2038116"/>
    <lineage>
        <taxon>Bacteria</taxon>
        <taxon>Bacillati</taxon>
        <taxon>Cyanobacteriota</taxon>
        <taxon>Cyanophyceae</taxon>
        <taxon>Nostocales</taxon>
        <taxon>Nostocaceae</taxon>
        <taxon>Nostoc</taxon>
    </lineage>
</organism>
<proteinExistence type="predicted"/>